<evidence type="ECO:0000256" key="1">
    <source>
        <dbReference type="SAM" id="MobiDB-lite"/>
    </source>
</evidence>
<name>A0A9W8A504_9FUNG</name>
<protein>
    <recommendedName>
        <fullName evidence="4">Securin</fullName>
    </recommendedName>
</protein>
<sequence length="279" mass="30659">MISRAHHTNVHFDKENAPMSVGPKRRAGLLGQKTPRRVMGIKQNALLNKEFNTPNGTMSPIGKGGVTEKVFSRTKLQDITNKTPALNMAKRIAGKLAANSPMSKLQSTKKSTLKVDTLKQSMIKPRNIDADLKAINGKGIAFESDLLEPEYCPAKSKATECHDFAGLYDYELDIDALVAMSKVPTDAFSIASRPKSLEIEYCVEAPLLPNDDTNGLHDIADLDNILTDIDSDIEIQLFSNVSLIPKPSKATLTKPKDKVQTSKFNCSTPTLLRKPTKLR</sequence>
<keyword evidence="3" id="KW-1185">Reference proteome</keyword>
<dbReference type="Proteomes" id="UP001150538">
    <property type="component" value="Unassembled WGS sequence"/>
</dbReference>
<evidence type="ECO:0008006" key="4">
    <source>
        <dbReference type="Google" id="ProtNLM"/>
    </source>
</evidence>
<dbReference type="AlphaFoldDB" id="A0A9W8A504"/>
<comment type="caution">
    <text evidence="2">The sequence shown here is derived from an EMBL/GenBank/DDBJ whole genome shotgun (WGS) entry which is preliminary data.</text>
</comment>
<organism evidence="2 3">
    <name type="scientific">Mycoemilia scoparia</name>
    <dbReference type="NCBI Taxonomy" id="417184"/>
    <lineage>
        <taxon>Eukaryota</taxon>
        <taxon>Fungi</taxon>
        <taxon>Fungi incertae sedis</taxon>
        <taxon>Zoopagomycota</taxon>
        <taxon>Kickxellomycotina</taxon>
        <taxon>Kickxellomycetes</taxon>
        <taxon>Kickxellales</taxon>
        <taxon>Kickxellaceae</taxon>
        <taxon>Mycoemilia</taxon>
    </lineage>
</organism>
<dbReference type="EMBL" id="JANBPU010000006">
    <property type="protein sequence ID" value="KAJ1921217.1"/>
    <property type="molecule type" value="Genomic_DNA"/>
</dbReference>
<feature type="region of interest" description="Disordered" evidence="1">
    <location>
        <begin position="1"/>
        <end position="25"/>
    </location>
</feature>
<reference evidence="2" key="1">
    <citation type="submission" date="2022-07" db="EMBL/GenBank/DDBJ databases">
        <title>Phylogenomic reconstructions and comparative analyses of Kickxellomycotina fungi.</title>
        <authorList>
            <person name="Reynolds N.K."/>
            <person name="Stajich J.E."/>
            <person name="Barry K."/>
            <person name="Grigoriev I.V."/>
            <person name="Crous P."/>
            <person name="Smith M.E."/>
        </authorList>
    </citation>
    <scope>NUCLEOTIDE SEQUENCE</scope>
    <source>
        <strain evidence="2">NBRC 100468</strain>
    </source>
</reference>
<gene>
    <name evidence="2" type="ORF">H4219_000816</name>
</gene>
<accession>A0A9W8A504</accession>
<evidence type="ECO:0000313" key="2">
    <source>
        <dbReference type="EMBL" id="KAJ1921217.1"/>
    </source>
</evidence>
<evidence type="ECO:0000313" key="3">
    <source>
        <dbReference type="Proteomes" id="UP001150538"/>
    </source>
</evidence>
<proteinExistence type="predicted"/>